<comment type="caution">
    <text evidence="3">The sequence shown here is derived from an EMBL/GenBank/DDBJ whole genome shotgun (WGS) entry which is preliminary data.</text>
</comment>
<dbReference type="InterPro" id="IPR001296">
    <property type="entry name" value="Glyco_trans_1"/>
</dbReference>
<accession>A0A0R2FTD6</accession>
<dbReference type="AlphaFoldDB" id="A0A0R2FTD6"/>
<name>A0A0R2FTD6_9LACO</name>
<dbReference type="SUPFAM" id="SSF53756">
    <property type="entry name" value="UDP-Glycosyltransferase/glycogen phosphorylase"/>
    <property type="match status" value="1"/>
</dbReference>
<dbReference type="CDD" id="cd03801">
    <property type="entry name" value="GT4_PimA-like"/>
    <property type="match status" value="1"/>
</dbReference>
<dbReference type="Proteomes" id="UP000051296">
    <property type="component" value="Unassembled WGS sequence"/>
</dbReference>
<dbReference type="FunCoup" id="A0A0R2FTD6">
    <property type="interactions" value="5"/>
</dbReference>
<evidence type="ECO:0000313" key="3">
    <source>
        <dbReference type="EMBL" id="KRN30875.1"/>
    </source>
</evidence>
<dbReference type="Gene3D" id="3.40.50.2000">
    <property type="entry name" value="Glycogen Phosphorylase B"/>
    <property type="match status" value="2"/>
</dbReference>
<dbReference type="Pfam" id="PF13439">
    <property type="entry name" value="Glyco_transf_4"/>
    <property type="match status" value="1"/>
</dbReference>
<keyword evidence="3" id="KW-0808">Transferase</keyword>
<dbReference type="InParanoid" id="A0A0R2FTD6"/>
<dbReference type="PANTHER" id="PTHR45947">
    <property type="entry name" value="SULFOQUINOVOSYL TRANSFERASE SQD2"/>
    <property type="match status" value="1"/>
</dbReference>
<dbReference type="InterPro" id="IPR028098">
    <property type="entry name" value="Glyco_trans_4-like_N"/>
</dbReference>
<evidence type="ECO:0000259" key="1">
    <source>
        <dbReference type="Pfam" id="PF00534"/>
    </source>
</evidence>
<dbReference type="STRING" id="1123500.GCA_000420365_01250"/>
<evidence type="ECO:0000259" key="2">
    <source>
        <dbReference type="Pfam" id="PF13439"/>
    </source>
</evidence>
<evidence type="ECO:0000313" key="4">
    <source>
        <dbReference type="Proteomes" id="UP000051296"/>
    </source>
</evidence>
<reference evidence="3 4" key="1">
    <citation type="journal article" date="2015" name="Genome Announc.">
        <title>Expanding the biotechnology potential of lactobacilli through comparative genomics of 213 strains and associated genera.</title>
        <authorList>
            <person name="Sun Z."/>
            <person name="Harris H.M."/>
            <person name="McCann A."/>
            <person name="Guo C."/>
            <person name="Argimon S."/>
            <person name="Zhang W."/>
            <person name="Yang X."/>
            <person name="Jeffery I.B."/>
            <person name="Cooney J.C."/>
            <person name="Kagawa T.F."/>
            <person name="Liu W."/>
            <person name="Song Y."/>
            <person name="Salvetti E."/>
            <person name="Wrobel A."/>
            <person name="Rasinkangas P."/>
            <person name="Parkhill J."/>
            <person name="Rea M.C."/>
            <person name="O'Sullivan O."/>
            <person name="Ritari J."/>
            <person name="Douillard F.P."/>
            <person name="Paul Ross R."/>
            <person name="Yang R."/>
            <person name="Briner A.E."/>
            <person name="Felis G.E."/>
            <person name="de Vos W.M."/>
            <person name="Barrangou R."/>
            <person name="Klaenhammer T.R."/>
            <person name="Caufield P.W."/>
            <person name="Cui Y."/>
            <person name="Zhang H."/>
            <person name="O'Toole P.W."/>
        </authorList>
    </citation>
    <scope>NUCLEOTIDE SEQUENCE [LARGE SCALE GENOMIC DNA]</scope>
    <source>
        <strain evidence="3 4">DSM 20190</strain>
    </source>
</reference>
<gene>
    <name evidence="3" type="ORF">IV68_GL001303</name>
</gene>
<sequence length="335" mass="38175">MFSAAETVPGQGVGSAYRELVNLLEEKFKGQISLRFNSLVPTDISHYHTINPAYFLSTFLPGRGRKIGYVHFLPETLEESITLPKFLKKLFYWYVMLFYRRMDELVVVNPTFIDKLVALGVKRDKVTYIPNFVSKDTFFPVSADEKARIRQQFGLAEDAYIVLGVGQVQERKGVWDFIKLAKANPNWRFIWVGGFSFGKMTAGYEALKEVVDNPPANLDFPGIVPRESMNDYYNLADVFLLPSYTELFPMSALEAFSTGTPTVLRDLDLYQAIIDGYYLPAKGRQGMQKALDQVERDPALRKQLAKEALAASDYYSADHVAAIWKAFYEKQAKMR</sequence>
<protein>
    <submittedName>
        <fullName evidence="3">Glycosyltransferase</fullName>
    </submittedName>
</protein>
<dbReference type="InterPro" id="IPR050194">
    <property type="entry name" value="Glycosyltransferase_grp1"/>
</dbReference>
<organism evidence="3 4">
    <name type="scientific">Weissella halotolerans DSM 20190</name>
    <dbReference type="NCBI Taxonomy" id="1123500"/>
    <lineage>
        <taxon>Bacteria</taxon>
        <taxon>Bacillati</taxon>
        <taxon>Bacillota</taxon>
        <taxon>Bacilli</taxon>
        <taxon>Lactobacillales</taxon>
        <taxon>Lactobacillaceae</taxon>
        <taxon>Weissella</taxon>
    </lineage>
</organism>
<dbReference type="PANTHER" id="PTHR45947:SF3">
    <property type="entry name" value="SULFOQUINOVOSYL TRANSFERASE SQD2"/>
    <property type="match status" value="1"/>
</dbReference>
<dbReference type="PATRIC" id="fig|1123500.6.peg.1301"/>
<proteinExistence type="predicted"/>
<dbReference type="eggNOG" id="COG0438">
    <property type="taxonomic scope" value="Bacteria"/>
</dbReference>
<feature type="domain" description="Glycosyltransferase subfamily 4-like N-terminal" evidence="2">
    <location>
        <begin position="43"/>
        <end position="134"/>
    </location>
</feature>
<dbReference type="Pfam" id="PF00534">
    <property type="entry name" value="Glycos_transf_1"/>
    <property type="match status" value="1"/>
</dbReference>
<dbReference type="EMBL" id="JQAX01000005">
    <property type="protein sequence ID" value="KRN30875.1"/>
    <property type="molecule type" value="Genomic_DNA"/>
</dbReference>
<dbReference type="GO" id="GO:0016757">
    <property type="term" value="F:glycosyltransferase activity"/>
    <property type="evidence" value="ECO:0007669"/>
    <property type="project" value="InterPro"/>
</dbReference>
<feature type="domain" description="Glycosyl transferase family 1" evidence="1">
    <location>
        <begin position="146"/>
        <end position="308"/>
    </location>
</feature>
<keyword evidence="4" id="KW-1185">Reference proteome</keyword>